<dbReference type="RefSeq" id="WP_106844956.1">
    <property type="nucleotide sequence ID" value="NZ_CP027792.1"/>
</dbReference>
<evidence type="ECO:0000313" key="2">
    <source>
        <dbReference type="Proteomes" id="UP000241829"/>
    </source>
</evidence>
<dbReference type="Proteomes" id="UP000241829">
    <property type="component" value="Chromosome"/>
</dbReference>
<evidence type="ECO:0000313" key="1">
    <source>
        <dbReference type="EMBL" id="AVP56395.1"/>
    </source>
</evidence>
<name>A0A2P1NH66_9BURK</name>
<dbReference type="EMBL" id="CP027792">
    <property type="protein sequence ID" value="AVP56395.1"/>
    <property type="molecule type" value="Genomic_DNA"/>
</dbReference>
<evidence type="ECO:0008006" key="3">
    <source>
        <dbReference type="Google" id="ProtNLM"/>
    </source>
</evidence>
<dbReference type="KEGG" id="melm:C7H73_01060"/>
<gene>
    <name evidence="1" type="ORF">C7H73_01060</name>
</gene>
<proteinExistence type="predicted"/>
<accession>A0A2P1NH66</accession>
<reference evidence="2" key="1">
    <citation type="submission" date="2018-03" db="EMBL/GenBank/DDBJ databases">
        <title>Genome sequencing of Melaminivora sp. strain SC2-7.</title>
        <authorList>
            <person name="Kim S.-J."/>
            <person name="Heo J."/>
            <person name="Ahn J.-H."/>
            <person name="Kwon S.-W."/>
        </authorList>
    </citation>
    <scope>NUCLEOTIDE SEQUENCE [LARGE SCALE GENOMIC DNA]</scope>
    <source>
        <strain evidence="2">SC2-7</strain>
    </source>
</reference>
<dbReference type="OrthoDB" id="8897656at2"/>
<organism evidence="1 2">
    <name type="scientific">Pulveribacter suum</name>
    <dbReference type="NCBI Taxonomy" id="2116657"/>
    <lineage>
        <taxon>Bacteria</taxon>
        <taxon>Pseudomonadati</taxon>
        <taxon>Pseudomonadota</taxon>
        <taxon>Betaproteobacteria</taxon>
        <taxon>Burkholderiales</taxon>
        <taxon>Comamonadaceae</taxon>
        <taxon>Pulveribacter</taxon>
    </lineage>
</organism>
<sequence length="357" mass="37529">MPTSAASIAATAHQRQWRALGLLCGLGLGLAPIAPEVCAALRALVGADAAALFWLDAQGRPEGFFHEDSPAEVQDLFLNEFERLFAGPDEINVHTLARIDGPRIGRLMAPGAQYFRSNSYNLLVRASGHRHTLDLRVEAGGRTRAIAMLFRASGAGFTADDAALLERSAGWLARAFERPIGRDCNQAGGHGGPLGHVVLDAAGQRPLYADETATQLLRQSNLAGLGLRAAAALALPPDLPQRLGVAHAGAAARSAVPGGWLAASRLALHALAGGPAQHLLTLQLQRPLGVEVVRRVLALPLSPLQGDIALLAGLGHARADCHRLAGVSEAALKKHLRVVFAATGAADWEDLAQRLRL</sequence>
<dbReference type="SUPFAM" id="SSF55781">
    <property type="entry name" value="GAF domain-like"/>
    <property type="match status" value="1"/>
</dbReference>
<dbReference type="AlphaFoldDB" id="A0A2P1NH66"/>
<keyword evidence="2" id="KW-1185">Reference proteome</keyword>
<protein>
    <recommendedName>
        <fullName evidence="3">HTH luxR-type domain-containing protein</fullName>
    </recommendedName>
</protein>